<dbReference type="AlphaFoldDB" id="A0A382HWP0"/>
<accession>A0A382HWP0</accession>
<proteinExistence type="predicted"/>
<reference evidence="2" key="1">
    <citation type="submission" date="2018-05" db="EMBL/GenBank/DDBJ databases">
        <authorList>
            <person name="Lanie J.A."/>
            <person name="Ng W.-L."/>
            <person name="Kazmierczak K.M."/>
            <person name="Andrzejewski T.M."/>
            <person name="Davidsen T.M."/>
            <person name="Wayne K.J."/>
            <person name="Tettelin H."/>
            <person name="Glass J.I."/>
            <person name="Rusch D."/>
            <person name="Podicherti R."/>
            <person name="Tsui H.-C.T."/>
            <person name="Winkler M.E."/>
        </authorList>
    </citation>
    <scope>NUCLEOTIDE SEQUENCE</scope>
</reference>
<evidence type="ECO:0000313" key="2">
    <source>
        <dbReference type="EMBL" id="SVB91327.1"/>
    </source>
</evidence>
<name>A0A382HWP0_9ZZZZ</name>
<feature type="non-terminal residue" evidence="2">
    <location>
        <position position="1"/>
    </location>
</feature>
<dbReference type="EMBL" id="UINC01063569">
    <property type="protein sequence ID" value="SVB91327.1"/>
    <property type="molecule type" value="Genomic_DNA"/>
</dbReference>
<organism evidence="2">
    <name type="scientific">marine metagenome</name>
    <dbReference type="NCBI Taxonomy" id="408172"/>
    <lineage>
        <taxon>unclassified sequences</taxon>
        <taxon>metagenomes</taxon>
        <taxon>ecological metagenomes</taxon>
    </lineage>
</organism>
<feature type="non-terminal residue" evidence="2">
    <location>
        <position position="61"/>
    </location>
</feature>
<feature type="region of interest" description="Disordered" evidence="1">
    <location>
        <begin position="29"/>
        <end position="61"/>
    </location>
</feature>
<sequence>LDYRPGQYRWVTPVGRCLLDSRFWRDHTRKASSSVSRMPTNKAPRTAAHQRDSQRCYCPQA</sequence>
<protein>
    <submittedName>
        <fullName evidence="2">Uncharacterized protein</fullName>
    </submittedName>
</protein>
<gene>
    <name evidence="2" type="ORF">METZ01_LOCUS244181</name>
</gene>
<evidence type="ECO:0000256" key="1">
    <source>
        <dbReference type="SAM" id="MobiDB-lite"/>
    </source>
</evidence>